<dbReference type="SUPFAM" id="SSF52821">
    <property type="entry name" value="Rhodanese/Cell cycle control phosphatase"/>
    <property type="match status" value="2"/>
</dbReference>
<organism evidence="5 6">
    <name type="scientific">Rotaria sordida</name>
    <dbReference type="NCBI Taxonomy" id="392033"/>
    <lineage>
        <taxon>Eukaryota</taxon>
        <taxon>Metazoa</taxon>
        <taxon>Spiralia</taxon>
        <taxon>Gnathifera</taxon>
        <taxon>Rotifera</taxon>
        <taxon>Eurotatoria</taxon>
        <taxon>Bdelloidea</taxon>
        <taxon>Philodinida</taxon>
        <taxon>Philodinidae</taxon>
        <taxon>Rotaria</taxon>
    </lineage>
</organism>
<sequence>MKSTKIISPLLSCQALNELLQVPPKNISILETDIGKKSEKEYQSAHIPQARFFDQLECTQPTKLIPRGLPEIKCFESYLSRLGVSNNDHIVLYDRSPMGFYASSRAWWLLKTYGVNSLSILNGGFYKWLKEINKMESSSDNNDSKKEETGKFTVHLNKQLLKNYNDILNIISTNSKEPQIVDARPPNLFNGSNAGHMPNALNLPYTDIFDQTASGLKSNDELKKLFNNAGVDLSKPSIYTCQTGTTASTLAFAAYVLGQKSLSVYNGSFTEWQERAPPELIIHDQTMKPAA</sequence>
<evidence type="ECO:0000313" key="6">
    <source>
        <dbReference type="Proteomes" id="UP000663870"/>
    </source>
</evidence>
<evidence type="ECO:0000256" key="2">
    <source>
        <dbReference type="ARBA" id="ARBA00022737"/>
    </source>
</evidence>
<dbReference type="InterPro" id="IPR001763">
    <property type="entry name" value="Rhodanese-like_dom"/>
</dbReference>
<dbReference type="EMBL" id="CAJNOL010006418">
    <property type="protein sequence ID" value="CAF1617722.1"/>
    <property type="molecule type" value="Genomic_DNA"/>
</dbReference>
<dbReference type="EMBL" id="CAJNOH010004950">
    <property type="protein sequence ID" value="CAF1384811.1"/>
    <property type="molecule type" value="Genomic_DNA"/>
</dbReference>
<accession>A0A816C6N1</accession>
<dbReference type="InterPro" id="IPR036873">
    <property type="entry name" value="Rhodanese-like_dom_sf"/>
</dbReference>
<dbReference type="CDD" id="cd01448">
    <property type="entry name" value="TST_Repeat_1"/>
    <property type="match status" value="1"/>
</dbReference>
<evidence type="ECO:0000256" key="1">
    <source>
        <dbReference type="ARBA" id="ARBA00022679"/>
    </source>
</evidence>
<name>A0A816C6N1_9BILA</name>
<dbReference type="PANTHER" id="PTHR11364:SF27">
    <property type="entry name" value="SULFURTRANSFERASE"/>
    <property type="match status" value="1"/>
</dbReference>
<evidence type="ECO:0000259" key="3">
    <source>
        <dbReference type="PROSITE" id="PS50206"/>
    </source>
</evidence>
<dbReference type="CDD" id="cd01449">
    <property type="entry name" value="TST_Repeat_2"/>
    <property type="match status" value="1"/>
</dbReference>
<feature type="domain" description="Rhodanese" evidence="3">
    <location>
        <begin position="37"/>
        <end position="137"/>
    </location>
</feature>
<dbReference type="GO" id="GO:0004792">
    <property type="term" value="F:thiosulfate-cyanide sulfurtransferase activity"/>
    <property type="evidence" value="ECO:0007669"/>
    <property type="project" value="TreeGrafter"/>
</dbReference>
<comment type="caution">
    <text evidence="5">The sequence shown here is derived from an EMBL/GenBank/DDBJ whole genome shotgun (WGS) entry which is preliminary data.</text>
</comment>
<reference evidence="5" key="1">
    <citation type="submission" date="2021-02" db="EMBL/GenBank/DDBJ databases">
        <authorList>
            <person name="Nowell W R."/>
        </authorList>
    </citation>
    <scope>NUCLEOTIDE SEQUENCE</scope>
</reference>
<keyword evidence="2" id="KW-0677">Repeat</keyword>
<feature type="domain" description="Rhodanese" evidence="3">
    <location>
        <begin position="174"/>
        <end position="281"/>
    </location>
</feature>
<proteinExistence type="predicted"/>
<protein>
    <recommendedName>
        <fullName evidence="3">Rhodanese domain-containing protein</fullName>
    </recommendedName>
</protein>
<dbReference type="AlphaFoldDB" id="A0A816C6N1"/>
<dbReference type="Proteomes" id="UP000663870">
    <property type="component" value="Unassembled WGS sequence"/>
</dbReference>
<dbReference type="PROSITE" id="PS50206">
    <property type="entry name" value="RHODANESE_3"/>
    <property type="match status" value="2"/>
</dbReference>
<dbReference type="PANTHER" id="PTHR11364">
    <property type="entry name" value="THIOSULFATE SULFERTANSFERASE"/>
    <property type="match status" value="1"/>
</dbReference>
<dbReference type="SMART" id="SM00450">
    <property type="entry name" value="RHOD"/>
    <property type="match status" value="2"/>
</dbReference>
<dbReference type="Gene3D" id="3.40.250.10">
    <property type="entry name" value="Rhodanese-like domain"/>
    <property type="match status" value="2"/>
</dbReference>
<dbReference type="GO" id="GO:0005739">
    <property type="term" value="C:mitochondrion"/>
    <property type="evidence" value="ECO:0007669"/>
    <property type="project" value="TreeGrafter"/>
</dbReference>
<dbReference type="Proteomes" id="UP000663854">
    <property type="component" value="Unassembled WGS sequence"/>
</dbReference>
<keyword evidence="6" id="KW-1185">Reference proteome</keyword>
<evidence type="ECO:0000313" key="5">
    <source>
        <dbReference type="EMBL" id="CAF1617722.1"/>
    </source>
</evidence>
<evidence type="ECO:0000313" key="4">
    <source>
        <dbReference type="EMBL" id="CAF1384811.1"/>
    </source>
</evidence>
<dbReference type="InterPro" id="IPR045078">
    <property type="entry name" value="TST/MPST-like"/>
</dbReference>
<gene>
    <name evidence="5" type="ORF">JXQ802_LOCUS50193</name>
    <name evidence="4" type="ORF">PYM288_LOCUS34040</name>
</gene>
<dbReference type="Pfam" id="PF00581">
    <property type="entry name" value="Rhodanese"/>
    <property type="match status" value="2"/>
</dbReference>
<keyword evidence="1" id="KW-0808">Transferase</keyword>